<feature type="transmembrane region" description="Helical" evidence="1">
    <location>
        <begin position="259"/>
        <end position="277"/>
    </location>
</feature>
<keyword evidence="3" id="KW-1185">Reference proteome</keyword>
<evidence type="ECO:0000313" key="2">
    <source>
        <dbReference type="EMBL" id="AFZ57707.1"/>
    </source>
</evidence>
<dbReference type="OrthoDB" id="9790659at2"/>
<sequence>MFRQWFADNLGINQARKEQVYLDLCRSVTLEDVSYWIQVLFAAGIATLGLVLNSAAVIIGAMLISPLMGSILANGLALAAGDVILAMRSLSNLILSCIVAISFAVFLVSVLPFKEMTTEIAARIRPNILDLVVALFSGAVGSVAICKEAKGVATSVPGVAIAVALMPPLCVVGYGIGVAISVDSVKGLQVASGGGLLFLTNLVAITFSAMLVFLSLHIDSYQVKETVKVWRSTDKESLWMQSILEKLPAYNKLKKVGGLPGRFLLIFSTIGIISFPLNQSLSQLRREISLQQQENKIRRTATEVWQQEFENFPNGETRSYISNISTSEKNKRLTIQLQVFSSKEYTNAEKNNYIQILASRLQKSPELLALQLVEIPTASNELVRQLPVEKPAEQVVNITQLQANFFQEVQSSLSGIQLPQPAKLINYELISSPLQPLSIRLIYLSERDIDRDAQMLMADNIRSKLNYQSAKVTMQRIGTNLGIISFEKDQSVVTPANAKLLDRAGEILQQQPNLSLEVIVNQELTEPQDIIQARSQAILEYLQLKWQISDYRIDTQIGTEPKPNAKLQITVESQKKPPLETLPEPR</sequence>
<name>K9ZGP0_ANACC</name>
<evidence type="ECO:0000256" key="1">
    <source>
        <dbReference type="SAM" id="Phobius"/>
    </source>
</evidence>
<dbReference type="eggNOG" id="COG1808">
    <property type="taxonomic scope" value="Bacteria"/>
</dbReference>
<dbReference type="AlphaFoldDB" id="K9ZGP0"/>
<dbReference type="Pfam" id="PF04087">
    <property type="entry name" value="DUF389"/>
    <property type="match status" value="1"/>
</dbReference>
<dbReference type="PANTHER" id="PTHR20992">
    <property type="entry name" value="AT15442P-RELATED"/>
    <property type="match status" value="1"/>
</dbReference>
<dbReference type="KEGG" id="acy:Anacy_2248"/>
<gene>
    <name evidence="2" type="ordered locus">Anacy_2248</name>
</gene>
<proteinExistence type="predicted"/>
<reference evidence="3" key="1">
    <citation type="journal article" date="2013" name="Proc. Natl. Acad. Sci. U.S.A.">
        <title>Improving the coverage of the cyanobacterial phylum using diversity-driven genome sequencing.</title>
        <authorList>
            <person name="Shih P.M."/>
            <person name="Wu D."/>
            <person name="Latifi A."/>
            <person name="Axen S.D."/>
            <person name="Fewer D.P."/>
            <person name="Talla E."/>
            <person name="Calteau A."/>
            <person name="Cai F."/>
            <person name="Tandeau de Marsac N."/>
            <person name="Rippka R."/>
            <person name="Herdman M."/>
            <person name="Sivonen K."/>
            <person name="Coursin T."/>
            <person name="Laurent T."/>
            <person name="Goodwin L."/>
            <person name="Nolan M."/>
            <person name="Davenport K.W."/>
            <person name="Han C.S."/>
            <person name="Rubin E.M."/>
            <person name="Eisen J.A."/>
            <person name="Woyke T."/>
            <person name="Gugger M."/>
            <person name="Kerfeld C.A."/>
        </authorList>
    </citation>
    <scope>NUCLEOTIDE SEQUENCE [LARGE SCALE GENOMIC DNA]</scope>
    <source>
        <strain evidence="3">ATCC 27899 / PCC 7122</strain>
    </source>
</reference>
<dbReference type="STRING" id="272123.Anacy_2248"/>
<keyword evidence="1" id="KW-1133">Transmembrane helix</keyword>
<accession>K9ZGP0</accession>
<feature type="transmembrane region" description="Helical" evidence="1">
    <location>
        <begin position="125"/>
        <end position="145"/>
    </location>
</feature>
<dbReference type="Proteomes" id="UP000010474">
    <property type="component" value="Chromosome"/>
</dbReference>
<dbReference type="EMBL" id="CP003659">
    <property type="protein sequence ID" value="AFZ57707.1"/>
    <property type="molecule type" value="Genomic_DNA"/>
</dbReference>
<feature type="transmembrane region" description="Helical" evidence="1">
    <location>
        <begin position="194"/>
        <end position="218"/>
    </location>
</feature>
<keyword evidence="1" id="KW-0472">Membrane</keyword>
<evidence type="ECO:0000313" key="3">
    <source>
        <dbReference type="Proteomes" id="UP000010474"/>
    </source>
</evidence>
<feature type="transmembrane region" description="Helical" evidence="1">
    <location>
        <begin position="93"/>
        <end position="113"/>
    </location>
</feature>
<dbReference type="RefSeq" id="WP_015214343.1">
    <property type="nucleotide sequence ID" value="NC_019771.1"/>
</dbReference>
<dbReference type="PANTHER" id="PTHR20992:SF9">
    <property type="entry name" value="AT15442P-RELATED"/>
    <property type="match status" value="1"/>
</dbReference>
<dbReference type="PATRIC" id="fig|272123.3.peg.2452"/>
<dbReference type="NCBIfam" id="TIGR00271">
    <property type="entry name" value="uncharacterized hydrophobic domain"/>
    <property type="match status" value="1"/>
</dbReference>
<feature type="transmembrane region" description="Helical" evidence="1">
    <location>
        <begin position="157"/>
        <end position="182"/>
    </location>
</feature>
<dbReference type="InterPro" id="IPR005240">
    <property type="entry name" value="DUF389"/>
</dbReference>
<organism evidence="2 3">
    <name type="scientific">Anabaena cylindrica (strain ATCC 27899 / PCC 7122)</name>
    <dbReference type="NCBI Taxonomy" id="272123"/>
    <lineage>
        <taxon>Bacteria</taxon>
        <taxon>Bacillati</taxon>
        <taxon>Cyanobacteriota</taxon>
        <taxon>Cyanophyceae</taxon>
        <taxon>Nostocales</taxon>
        <taxon>Nostocaceae</taxon>
        <taxon>Anabaena</taxon>
    </lineage>
</organism>
<dbReference type="HOGENOM" id="CLU_032883_0_0_3"/>
<feature type="transmembrane region" description="Helical" evidence="1">
    <location>
        <begin position="35"/>
        <end position="64"/>
    </location>
</feature>
<protein>
    <submittedName>
        <fullName evidence="2">Uncharacterized hydrophobic domain protein</fullName>
    </submittedName>
</protein>
<keyword evidence="1" id="KW-0812">Transmembrane</keyword>